<protein>
    <recommendedName>
        <fullName evidence="2">UspA domain-containing protein</fullName>
    </recommendedName>
</protein>
<evidence type="ECO:0000256" key="1">
    <source>
        <dbReference type="ARBA" id="ARBA00008791"/>
    </source>
</evidence>
<keyword evidence="4" id="KW-1185">Reference proteome</keyword>
<dbReference type="Proteomes" id="UP000034407">
    <property type="component" value="Unassembled WGS sequence"/>
</dbReference>
<dbReference type="SUPFAM" id="SSF52402">
    <property type="entry name" value="Adenine nucleotide alpha hydrolases-like"/>
    <property type="match status" value="1"/>
</dbReference>
<dbReference type="EMBL" id="LBBT01000257">
    <property type="protein sequence ID" value="KKY00590.1"/>
    <property type="molecule type" value="Genomic_DNA"/>
</dbReference>
<dbReference type="PRINTS" id="PR01438">
    <property type="entry name" value="UNVRSLSTRESS"/>
</dbReference>
<feature type="domain" description="UspA" evidence="2">
    <location>
        <begin position="1"/>
        <end position="136"/>
    </location>
</feature>
<gene>
    <name evidence="3" type="ORF">VN21_13335</name>
</gene>
<dbReference type="CDD" id="cd00293">
    <property type="entry name" value="USP-like"/>
    <property type="match status" value="1"/>
</dbReference>
<dbReference type="PANTHER" id="PTHR46268:SF6">
    <property type="entry name" value="UNIVERSAL STRESS PROTEIN UP12"/>
    <property type="match status" value="1"/>
</dbReference>
<dbReference type="Gene3D" id="3.40.50.620">
    <property type="entry name" value="HUPs"/>
    <property type="match status" value="1"/>
</dbReference>
<proteinExistence type="inferred from homology"/>
<evidence type="ECO:0000313" key="3">
    <source>
        <dbReference type="EMBL" id="KKY00590.1"/>
    </source>
</evidence>
<dbReference type="PANTHER" id="PTHR46268">
    <property type="entry name" value="STRESS RESPONSE PROTEIN NHAX"/>
    <property type="match status" value="1"/>
</dbReference>
<dbReference type="RefSeq" id="WP_046823686.1">
    <property type="nucleotide sequence ID" value="NZ_LBBT01000257.1"/>
</dbReference>
<accession>A0A0M3DD65</accession>
<name>A0A0M3DD65_9FIRM</name>
<evidence type="ECO:0000259" key="2">
    <source>
        <dbReference type="Pfam" id="PF00582"/>
    </source>
</evidence>
<dbReference type="AlphaFoldDB" id="A0A0M3DD65"/>
<dbReference type="InterPro" id="IPR006016">
    <property type="entry name" value="UspA"/>
</dbReference>
<dbReference type="InterPro" id="IPR006015">
    <property type="entry name" value="Universal_stress_UspA"/>
</dbReference>
<dbReference type="PATRIC" id="fig|1629550.3.peg.2122"/>
<reference evidence="3 4" key="1">
    <citation type="submission" date="2015-04" db="EMBL/GenBank/DDBJ databases">
        <title>Microcin producing Clostridium sp. JC272T.</title>
        <authorList>
            <person name="Jyothsna T."/>
            <person name="Sasikala C."/>
            <person name="Ramana C."/>
        </authorList>
    </citation>
    <scope>NUCLEOTIDE SEQUENCE [LARGE SCALE GENOMIC DNA]</scope>
    <source>
        <strain evidence="3 4">JC272</strain>
    </source>
</reference>
<organism evidence="3 4">
    <name type="scientific">Paraclostridium benzoelyticum</name>
    <dbReference type="NCBI Taxonomy" id="1629550"/>
    <lineage>
        <taxon>Bacteria</taxon>
        <taxon>Bacillati</taxon>
        <taxon>Bacillota</taxon>
        <taxon>Clostridia</taxon>
        <taxon>Peptostreptococcales</taxon>
        <taxon>Peptostreptococcaceae</taxon>
        <taxon>Paraclostridium</taxon>
    </lineage>
</organism>
<comment type="similarity">
    <text evidence="1">Belongs to the universal stress protein A family.</text>
</comment>
<evidence type="ECO:0000313" key="4">
    <source>
        <dbReference type="Proteomes" id="UP000034407"/>
    </source>
</evidence>
<dbReference type="InterPro" id="IPR014729">
    <property type="entry name" value="Rossmann-like_a/b/a_fold"/>
</dbReference>
<comment type="caution">
    <text evidence="3">The sequence shown here is derived from an EMBL/GenBank/DDBJ whole genome shotgun (WGS) entry which is preliminary data.</text>
</comment>
<dbReference type="Pfam" id="PF00582">
    <property type="entry name" value="Usp"/>
    <property type="match status" value="1"/>
</dbReference>
<sequence>MRSILVPIDGSDRSQKSLDFILNEFSKEKVKITLMCVNDVVLTNLINPMIIDMKVKESEKEIKSMLNRLKGKLQGYEVKTYYTIGDAGQEIIEKSIDGKFDLIVMTKSTKKNFIDSIGSVTLYVVKKSKCTVVIVPE</sequence>